<dbReference type="PANTHER" id="PTHR33755:SF6">
    <property type="entry name" value="PLASMID STABILIZATION SYSTEM PROTEIN"/>
    <property type="match status" value="1"/>
</dbReference>
<evidence type="ECO:0000313" key="4">
    <source>
        <dbReference type="Proteomes" id="UP000781958"/>
    </source>
</evidence>
<keyword evidence="2" id="KW-1277">Toxin-antitoxin system</keyword>
<dbReference type="InterPro" id="IPR051803">
    <property type="entry name" value="TA_system_RelE-like_toxin"/>
</dbReference>
<dbReference type="InterPro" id="IPR007712">
    <property type="entry name" value="RelE/ParE_toxin"/>
</dbReference>
<dbReference type="RefSeq" id="WP_209769561.1">
    <property type="nucleotide sequence ID" value="NZ_JAGINP010000020.1"/>
</dbReference>
<comment type="caution">
    <text evidence="3">The sequence shown here is derived from an EMBL/GenBank/DDBJ whole genome shotgun (WGS) entry which is preliminary data.</text>
</comment>
<evidence type="ECO:0000256" key="2">
    <source>
        <dbReference type="ARBA" id="ARBA00022649"/>
    </source>
</evidence>
<comment type="similarity">
    <text evidence="1">Belongs to the RelE toxin family.</text>
</comment>
<dbReference type="EMBL" id="JAGINP010000020">
    <property type="protein sequence ID" value="MBP2295153.1"/>
    <property type="molecule type" value="Genomic_DNA"/>
</dbReference>
<dbReference type="Gene3D" id="3.30.2310.20">
    <property type="entry name" value="RelE-like"/>
    <property type="match status" value="1"/>
</dbReference>
<keyword evidence="4" id="KW-1185">Reference proteome</keyword>
<sequence length="101" mass="11613">MRVRYLRGALQNIADISQYIRQHNPAAAVRVGQRIRQVVALIAERPNLGKPGIFPGTREFKIPDLPYRVIYRVVATDEPSAVLEILRVHHIRRQLLPPDWA</sequence>
<reference evidence="3 4" key="1">
    <citation type="submission" date="2021-03" db="EMBL/GenBank/DDBJ databases">
        <title>Genomic Encyclopedia of Type Strains, Phase III (KMG-III): the genomes of soil and plant-associated and newly described type strains.</title>
        <authorList>
            <person name="Whitman W."/>
        </authorList>
    </citation>
    <scope>NUCLEOTIDE SEQUENCE [LARGE SCALE GENOMIC DNA]</scope>
    <source>
        <strain evidence="3 4">IMMIB AFH-6</strain>
    </source>
</reference>
<dbReference type="PANTHER" id="PTHR33755">
    <property type="entry name" value="TOXIN PARE1-RELATED"/>
    <property type="match status" value="1"/>
</dbReference>
<protein>
    <submittedName>
        <fullName evidence="3">Plasmid stabilization system protein ParE</fullName>
    </submittedName>
</protein>
<dbReference type="Pfam" id="PF05016">
    <property type="entry name" value="ParE_toxin"/>
    <property type="match status" value="1"/>
</dbReference>
<organism evidence="3 4">
    <name type="scientific">Azospirillum rugosum</name>
    <dbReference type="NCBI Taxonomy" id="416170"/>
    <lineage>
        <taxon>Bacteria</taxon>
        <taxon>Pseudomonadati</taxon>
        <taxon>Pseudomonadota</taxon>
        <taxon>Alphaproteobacteria</taxon>
        <taxon>Rhodospirillales</taxon>
        <taxon>Azospirillaceae</taxon>
        <taxon>Azospirillum</taxon>
    </lineage>
</organism>
<accession>A0ABS4SRH8</accession>
<proteinExistence type="inferred from homology"/>
<dbReference type="InterPro" id="IPR035093">
    <property type="entry name" value="RelE/ParE_toxin_dom_sf"/>
</dbReference>
<gene>
    <name evidence="3" type="ORF">J2851_004956</name>
</gene>
<dbReference type="Proteomes" id="UP000781958">
    <property type="component" value="Unassembled WGS sequence"/>
</dbReference>
<evidence type="ECO:0000313" key="3">
    <source>
        <dbReference type="EMBL" id="MBP2295153.1"/>
    </source>
</evidence>
<evidence type="ECO:0000256" key="1">
    <source>
        <dbReference type="ARBA" id="ARBA00006226"/>
    </source>
</evidence>
<name>A0ABS4SRH8_9PROT</name>